<dbReference type="InterPro" id="IPR051455">
    <property type="entry name" value="Bact_solute-bind_prot3"/>
</dbReference>
<evidence type="ECO:0000313" key="6">
    <source>
        <dbReference type="Proteomes" id="UP000602198"/>
    </source>
</evidence>
<name>A0ABS1MCZ1_9NOCA</name>
<comment type="similarity">
    <text evidence="1">Belongs to the bacterial solute-binding protein 3 family.</text>
</comment>
<evidence type="ECO:0000256" key="3">
    <source>
        <dbReference type="ARBA" id="ARBA00022729"/>
    </source>
</evidence>
<dbReference type="SUPFAM" id="SSF54427">
    <property type="entry name" value="NTF2-like"/>
    <property type="match status" value="1"/>
</dbReference>
<dbReference type="SMART" id="SM00062">
    <property type="entry name" value="PBPb"/>
    <property type="match status" value="1"/>
</dbReference>
<dbReference type="Pfam" id="PF00497">
    <property type="entry name" value="SBP_bac_3"/>
    <property type="match status" value="1"/>
</dbReference>
<evidence type="ECO:0000313" key="5">
    <source>
        <dbReference type="EMBL" id="MBL1078523.1"/>
    </source>
</evidence>
<dbReference type="EMBL" id="JAERRJ010000012">
    <property type="protein sequence ID" value="MBL1078523.1"/>
    <property type="molecule type" value="Genomic_DNA"/>
</dbReference>
<keyword evidence="3" id="KW-0732">Signal</keyword>
<reference evidence="5 6" key="1">
    <citation type="submission" date="2021-01" db="EMBL/GenBank/DDBJ databases">
        <title>WGS of actinomycetes isolated from Thailand.</title>
        <authorList>
            <person name="Thawai C."/>
        </authorList>
    </citation>
    <scope>NUCLEOTIDE SEQUENCE [LARGE SCALE GENOMIC DNA]</scope>
    <source>
        <strain evidence="5 6">LPG 2</strain>
    </source>
</reference>
<dbReference type="SUPFAM" id="SSF53850">
    <property type="entry name" value="Periplasmic binding protein-like II"/>
    <property type="match status" value="1"/>
</dbReference>
<keyword evidence="2" id="KW-0813">Transport</keyword>
<organism evidence="5 6">
    <name type="scientific">Nocardia acididurans</name>
    <dbReference type="NCBI Taxonomy" id="2802282"/>
    <lineage>
        <taxon>Bacteria</taxon>
        <taxon>Bacillati</taxon>
        <taxon>Actinomycetota</taxon>
        <taxon>Actinomycetes</taxon>
        <taxon>Mycobacteriales</taxon>
        <taxon>Nocardiaceae</taxon>
        <taxon>Nocardia</taxon>
    </lineage>
</organism>
<dbReference type="CDD" id="cd13690">
    <property type="entry name" value="PBP2_GluB"/>
    <property type="match status" value="1"/>
</dbReference>
<sequence length="407" mass="44355">MKRVFRTAAVTAGLVLASCGQEPRPDTAAPEPPPRTLTVGIKFDQPGLSTRAADGKPEGFDVDTAVYIAGKLGVRPEHITWREARSDQRENLLSSGAVDFVVASYSITAGRQQLVSFAGPYLLAGQDLLVRQSERSITRPEDLNGRTVCTAEGSTSAEKIRRSFAKSVQLTTRDTYAQCVADLITGTVDAVTTDDVILAGFAAEHVGTLKVVGHRFTRERYGVGIRKGDTDLQARITSAIRMMIADGTWRKSMETNLSATGYKPFAAPLVFNAPDKALTPTDPTTLDPALLSATRAIAATSNARDWEGFRTLVCPETADAIDEIVTHYTPQYDKTLATEVKNAGFTNTVTGVTQSDPNSATFIFHEAFTNVPEKYRHYFKDIDYTGTMVRRNGEWKLCSLDADFVEP</sequence>
<gene>
    <name evidence="5" type="ORF">JK358_29370</name>
</gene>
<dbReference type="InterPro" id="IPR032710">
    <property type="entry name" value="NTF2-like_dom_sf"/>
</dbReference>
<evidence type="ECO:0000259" key="4">
    <source>
        <dbReference type="SMART" id="SM00062"/>
    </source>
</evidence>
<accession>A0ABS1MCZ1</accession>
<dbReference type="PROSITE" id="PS51257">
    <property type="entry name" value="PROKAR_LIPOPROTEIN"/>
    <property type="match status" value="1"/>
</dbReference>
<keyword evidence="6" id="KW-1185">Reference proteome</keyword>
<feature type="domain" description="Solute-binding protein family 3/N-terminal" evidence="4">
    <location>
        <begin position="36"/>
        <end position="260"/>
    </location>
</feature>
<dbReference type="InterPro" id="IPR001638">
    <property type="entry name" value="Solute-binding_3/MltF_N"/>
</dbReference>
<dbReference type="PANTHER" id="PTHR30085:SF6">
    <property type="entry name" value="ABC TRANSPORTER GLUTAMINE-BINDING PROTEIN GLNH"/>
    <property type="match status" value="1"/>
</dbReference>
<protein>
    <submittedName>
        <fullName evidence="5">Glutamate ABC transporter substrate-binding protein</fullName>
    </submittedName>
</protein>
<proteinExistence type="inferred from homology"/>
<evidence type="ECO:0000256" key="2">
    <source>
        <dbReference type="ARBA" id="ARBA00022448"/>
    </source>
</evidence>
<comment type="caution">
    <text evidence="5">The sequence shown here is derived from an EMBL/GenBank/DDBJ whole genome shotgun (WGS) entry which is preliminary data.</text>
</comment>
<dbReference type="Gene3D" id="3.40.190.10">
    <property type="entry name" value="Periplasmic binding protein-like II"/>
    <property type="match status" value="2"/>
</dbReference>
<evidence type="ECO:0000256" key="1">
    <source>
        <dbReference type="ARBA" id="ARBA00010333"/>
    </source>
</evidence>
<dbReference type="Proteomes" id="UP000602198">
    <property type="component" value="Unassembled WGS sequence"/>
</dbReference>
<dbReference type="RefSeq" id="WP_201954047.1">
    <property type="nucleotide sequence ID" value="NZ_JAERRJ010000012.1"/>
</dbReference>
<dbReference type="PANTHER" id="PTHR30085">
    <property type="entry name" value="AMINO ACID ABC TRANSPORTER PERMEASE"/>
    <property type="match status" value="1"/>
</dbReference>